<comment type="caution">
    <text evidence="2">The sequence shown here is derived from an EMBL/GenBank/DDBJ whole genome shotgun (WGS) entry which is preliminary data.</text>
</comment>
<dbReference type="EMBL" id="BMEQ01000006">
    <property type="protein sequence ID" value="GGG53384.1"/>
    <property type="molecule type" value="Genomic_DNA"/>
</dbReference>
<evidence type="ECO:0000313" key="2">
    <source>
        <dbReference type="EMBL" id="GGG53384.1"/>
    </source>
</evidence>
<name>A0A917LS58_9MICC</name>
<feature type="transmembrane region" description="Helical" evidence="1">
    <location>
        <begin position="139"/>
        <end position="167"/>
    </location>
</feature>
<keyword evidence="1" id="KW-1133">Transmembrane helix</keyword>
<keyword evidence="3" id="KW-1185">Reference proteome</keyword>
<keyword evidence="1" id="KW-0472">Membrane</keyword>
<evidence type="ECO:0000256" key="1">
    <source>
        <dbReference type="SAM" id="Phobius"/>
    </source>
</evidence>
<accession>A0A917LS58</accession>
<reference evidence="2" key="1">
    <citation type="journal article" date="2014" name="Int. J. Syst. Evol. Microbiol.">
        <title>Complete genome sequence of Corynebacterium casei LMG S-19264T (=DSM 44701T), isolated from a smear-ripened cheese.</title>
        <authorList>
            <consortium name="US DOE Joint Genome Institute (JGI-PGF)"/>
            <person name="Walter F."/>
            <person name="Albersmeier A."/>
            <person name="Kalinowski J."/>
            <person name="Ruckert C."/>
        </authorList>
    </citation>
    <scope>NUCLEOTIDE SEQUENCE</scope>
    <source>
        <strain evidence="2">CGMCC 1.12187</strain>
    </source>
</reference>
<feature type="transmembrane region" description="Helical" evidence="1">
    <location>
        <begin position="97"/>
        <end position="119"/>
    </location>
</feature>
<protein>
    <submittedName>
        <fullName evidence="2">Uncharacterized protein</fullName>
    </submittedName>
</protein>
<keyword evidence="1" id="KW-0812">Transmembrane</keyword>
<proteinExistence type="predicted"/>
<feature type="transmembrane region" description="Helical" evidence="1">
    <location>
        <begin position="63"/>
        <end position="85"/>
    </location>
</feature>
<evidence type="ECO:0000313" key="3">
    <source>
        <dbReference type="Proteomes" id="UP000638848"/>
    </source>
</evidence>
<organism evidence="2 3">
    <name type="scientific">Kocuria dechangensis</name>
    <dbReference type="NCBI Taxonomy" id="1176249"/>
    <lineage>
        <taxon>Bacteria</taxon>
        <taxon>Bacillati</taxon>
        <taxon>Actinomycetota</taxon>
        <taxon>Actinomycetes</taxon>
        <taxon>Micrococcales</taxon>
        <taxon>Micrococcaceae</taxon>
        <taxon>Kocuria</taxon>
    </lineage>
</organism>
<feature type="transmembrane region" description="Helical" evidence="1">
    <location>
        <begin position="33"/>
        <end position="51"/>
    </location>
</feature>
<sequence>MRSSLAGRRTHRLARVPAPLDPVPRRASGLQRAVPVLAPPLALLLGVWVAAGRGVAGAAGELVLLHALALGLPLTVLLGAGAEVLRRDARAHVPAGASLRASLTTLAAWLVVLGFGAVLPDRVDGQGVSLLTRATDPGLLGLSAGFANTLGILSFVLAVAALALAATDLRRTRRIQRGEPLTEDEILDRQGL</sequence>
<reference evidence="2" key="2">
    <citation type="submission" date="2020-09" db="EMBL/GenBank/DDBJ databases">
        <authorList>
            <person name="Sun Q."/>
            <person name="Zhou Y."/>
        </authorList>
    </citation>
    <scope>NUCLEOTIDE SEQUENCE</scope>
    <source>
        <strain evidence="2">CGMCC 1.12187</strain>
    </source>
</reference>
<gene>
    <name evidence="2" type="ORF">GCM10011374_15330</name>
</gene>
<dbReference type="Proteomes" id="UP000638848">
    <property type="component" value="Unassembled WGS sequence"/>
</dbReference>
<dbReference type="AlphaFoldDB" id="A0A917LS58"/>